<dbReference type="RefSeq" id="WP_131840238.1">
    <property type="nucleotide sequence ID" value="NZ_SLWB01000016.1"/>
</dbReference>
<evidence type="ECO:0000256" key="1">
    <source>
        <dbReference type="SAM" id="Coils"/>
    </source>
</evidence>
<evidence type="ECO:0000256" key="2">
    <source>
        <dbReference type="SAM" id="Phobius"/>
    </source>
</evidence>
<keyword evidence="2" id="KW-0812">Transmembrane</keyword>
<keyword evidence="2" id="KW-1133">Transmembrane helix</keyword>
<keyword evidence="3" id="KW-0732">Signal</keyword>
<dbReference type="InterPro" id="IPR045957">
    <property type="entry name" value="DUF6377"/>
</dbReference>
<sequence>MKRFLTLLLLVLPCYLFAQKGSNDSLMRDLDLLVGQRNRYAEVKEQRLLMLKHKLQATSDVSDRFSISHNLFREYQSYNYDSAYSYIERAKGFARELRQPALVSYCKIGQSFVFLSSGLFKEALDTLESISVQTLPDSIRLEYYGVIARAYSDLADYAKGGSLSDLYLQRSNGYLRKAFDLAALETYDRWLNEGVLLIRSGKWLQAQRLFEYSIAHRTLTHQQMGVAASCLSYVYRMQGNLEKETEWLIRAAIADIKGSTHETVALRDLATLLFKQGDVERAYRFITVAMDDARRYNARQRKVELAAIMPIIESERMAMVEQQRRNLVWFAVVVSLLAMVVVAFAVIIYRQLRRIRKVKELLQETNLQLEHINKSLEDANRIKDEYIGYFFNANSEYIARIEAFQKSIHRKVVARQFDDLSAILKSNDLKKERESLFESFDRIFLKLFPSFVEEFNALFREEDRISPKSGELLSPEMRIFALMRLGIKDNEKIAKFLDYSMSTIYTYKTKIKSKSIDRDHFEERIMQIRTPL</sequence>
<feature type="signal peptide" evidence="3">
    <location>
        <begin position="1"/>
        <end position="18"/>
    </location>
</feature>
<proteinExistence type="predicted"/>
<name>A0A4R2E8Y0_9BACT</name>
<feature type="domain" description="DUF6377" evidence="4">
    <location>
        <begin position="255"/>
        <end position="494"/>
    </location>
</feature>
<evidence type="ECO:0000313" key="6">
    <source>
        <dbReference type="Proteomes" id="UP000294830"/>
    </source>
</evidence>
<comment type="caution">
    <text evidence="5">The sequence shown here is derived from an EMBL/GenBank/DDBJ whole genome shotgun (WGS) entry which is preliminary data.</text>
</comment>
<keyword evidence="2" id="KW-0472">Membrane</keyword>
<feature type="chain" id="PRO_5020500234" description="DUF6377 domain-containing protein" evidence="3">
    <location>
        <begin position="19"/>
        <end position="532"/>
    </location>
</feature>
<evidence type="ECO:0000259" key="4">
    <source>
        <dbReference type="Pfam" id="PF19904"/>
    </source>
</evidence>
<dbReference type="OrthoDB" id="1044679at2"/>
<keyword evidence="6" id="KW-1185">Reference proteome</keyword>
<dbReference type="EMBL" id="SLWB01000016">
    <property type="protein sequence ID" value="TCN63072.1"/>
    <property type="molecule type" value="Genomic_DNA"/>
</dbReference>
<reference evidence="5 6" key="1">
    <citation type="submission" date="2019-03" db="EMBL/GenBank/DDBJ databases">
        <title>Genomic Encyclopedia of Archaeal and Bacterial Type Strains, Phase II (KMG-II): from individual species to whole genera.</title>
        <authorList>
            <person name="Goeker M."/>
        </authorList>
    </citation>
    <scope>NUCLEOTIDE SEQUENCE [LARGE SCALE GENOMIC DNA]</scope>
    <source>
        <strain evidence="5 6">RL-C</strain>
    </source>
</reference>
<gene>
    <name evidence="5" type="ORF">CLV25_11650</name>
</gene>
<dbReference type="Gene3D" id="1.25.40.10">
    <property type="entry name" value="Tetratricopeptide repeat domain"/>
    <property type="match status" value="1"/>
</dbReference>
<organism evidence="5 6">
    <name type="scientific">Acetobacteroides hydrogenigenes</name>
    <dbReference type="NCBI Taxonomy" id="979970"/>
    <lineage>
        <taxon>Bacteria</taxon>
        <taxon>Pseudomonadati</taxon>
        <taxon>Bacteroidota</taxon>
        <taxon>Bacteroidia</taxon>
        <taxon>Bacteroidales</taxon>
        <taxon>Rikenellaceae</taxon>
        <taxon>Acetobacteroides</taxon>
    </lineage>
</organism>
<evidence type="ECO:0000313" key="5">
    <source>
        <dbReference type="EMBL" id="TCN63072.1"/>
    </source>
</evidence>
<dbReference type="Pfam" id="PF19904">
    <property type="entry name" value="DUF6377"/>
    <property type="match status" value="1"/>
</dbReference>
<dbReference type="InterPro" id="IPR011990">
    <property type="entry name" value="TPR-like_helical_dom_sf"/>
</dbReference>
<accession>A0A4R2E8Y0</accession>
<keyword evidence="1" id="KW-0175">Coiled coil</keyword>
<dbReference type="SUPFAM" id="SSF48452">
    <property type="entry name" value="TPR-like"/>
    <property type="match status" value="2"/>
</dbReference>
<feature type="transmembrane region" description="Helical" evidence="2">
    <location>
        <begin position="327"/>
        <end position="349"/>
    </location>
</feature>
<evidence type="ECO:0000256" key="3">
    <source>
        <dbReference type="SAM" id="SignalP"/>
    </source>
</evidence>
<feature type="coiled-coil region" evidence="1">
    <location>
        <begin position="355"/>
        <end position="382"/>
    </location>
</feature>
<dbReference type="Proteomes" id="UP000294830">
    <property type="component" value="Unassembled WGS sequence"/>
</dbReference>
<protein>
    <recommendedName>
        <fullName evidence="4">DUF6377 domain-containing protein</fullName>
    </recommendedName>
</protein>
<dbReference type="AlphaFoldDB" id="A0A4R2E8Y0"/>